<organism evidence="1 2">
    <name type="scientific">Crocosphaera chwakensis CCY0110</name>
    <dbReference type="NCBI Taxonomy" id="391612"/>
    <lineage>
        <taxon>Bacteria</taxon>
        <taxon>Bacillati</taxon>
        <taxon>Cyanobacteriota</taxon>
        <taxon>Cyanophyceae</taxon>
        <taxon>Oscillatoriophycideae</taxon>
        <taxon>Chroococcales</taxon>
        <taxon>Aphanothecaceae</taxon>
        <taxon>Crocosphaera</taxon>
        <taxon>Crocosphaera chwakensis</taxon>
    </lineage>
</organism>
<comment type="caution">
    <text evidence="1">The sequence shown here is derived from an EMBL/GenBank/DDBJ whole genome shotgun (WGS) entry which is preliminary data.</text>
</comment>
<evidence type="ECO:0000313" key="2">
    <source>
        <dbReference type="Proteomes" id="UP000003781"/>
    </source>
</evidence>
<sequence>MVICRCISSLSSRQARTSSICEASSQLEAMSTFSKPILVLRV</sequence>
<name>A3II08_9CHRO</name>
<protein>
    <submittedName>
        <fullName evidence="1">Uncharacterized protein</fullName>
    </submittedName>
</protein>
<keyword evidence="2" id="KW-1185">Reference proteome</keyword>
<reference evidence="1 2" key="1">
    <citation type="submission" date="2007-03" db="EMBL/GenBank/DDBJ databases">
        <authorList>
            <person name="Stal L."/>
            <person name="Ferriera S."/>
            <person name="Johnson J."/>
            <person name="Kravitz S."/>
            <person name="Beeson K."/>
            <person name="Sutton G."/>
            <person name="Rogers Y.-H."/>
            <person name="Friedman R."/>
            <person name="Frazier M."/>
            <person name="Venter J.C."/>
        </authorList>
    </citation>
    <scope>NUCLEOTIDE SEQUENCE [LARGE SCALE GENOMIC DNA]</scope>
    <source>
        <strain evidence="1 2">CCY0110</strain>
    </source>
</reference>
<evidence type="ECO:0000313" key="1">
    <source>
        <dbReference type="EMBL" id="EAZ93440.1"/>
    </source>
</evidence>
<gene>
    <name evidence="1" type="ORF">CY0110_16632</name>
</gene>
<proteinExistence type="predicted"/>
<dbReference type="EMBL" id="AAXW01000002">
    <property type="protein sequence ID" value="EAZ93440.1"/>
    <property type="molecule type" value="Genomic_DNA"/>
</dbReference>
<dbReference type="AlphaFoldDB" id="A3II08"/>
<dbReference type="Proteomes" id="UP000003781">
    <property type="component" value="Unassembled WGS sequence"/>
</dbReference>
<accession>A3II08</accession>